<dbReference type="PROSITE" id="PS00609">
    <property type="entry name" value="GLYCOSYL_HYDROL_F32"/>
    <property type="match status" value="1"/>
</dbReference>
<dbReference type="GO" id="GO:0005975">
    <property type="term" value="P:carbohydrate metabolic process"/>
    <property type="evidence" value="ECO:0007669"/>
    <property type="project" value="InterPro"/>
</dbReference>
<dbReference type="OrthoDB" id="9759709at2"/>
<dbReference type="SMART" id="SM00640">
    <property type="entry name" value="Glyco_32"/>
    <property type="match status" value="1"/>
</dbReference>
<dbReference type="PANTHER" id="PTHR43101">
    <property type="entry name" value="BETA-FRUCTOSIDASE"/>
    <property type="match status" value="1"/>
</dbReference>
<evidence type="ECO:0000256" key="3">
    <source>
        <dbReference type="ARBA" id="ARBA00022801"/>
    </source>
</evidence>
<keyword evidence="3 5" id="KW-0378">Hydrolase</keyword>
<feature type="domain" description="Glycosyl hydrolase family 32 C-terminal" evidence="7">
    <location>
        <begin position="358"/>
        <end position="458"/>
    </location>
</feature>
<dbReference type="STRING" id="1278311.GCA_000428705_00826"/>
<gene>
    <name evidence="8" type="primary">sacA</name>
    <name evidence="8" type="ORF">NCTC10138_01684</name>
</gene>
<feature type="domain" description="Glycosyl hydrolase family 32 N-terminal" evidence="6">
    <location>
        <begin position="28"/>
        <end position="329"/>
    </location>
</feature>
<dbReference type="SUPFAM" id="SSF75005">
    <property type="entry name" value="Arabinanase/levansucrase/invertase"/>
    <property type="match status" value="1"/>
</dbReference>
<evidence type="ECO:0000256" key="2">
    <source>
        <dbReference type="ARBA" id="ARBA00012758"/>
    </source>
</evidence>
<keyword evidence="4 5" id="KW-0326">Glycosidase</keyword>
<evidence type="ECO:0000256" key="4">
    <source>
        <dbReference type="ARBA" id="ARBA00023295"/>
    </source>
</evidence>
<name>A0A449BFT2_HAPAX</name>
<protein>
    <recommendedName>
        <fullName evidence="2">beta-fructofuranosidase</fullName>
        <ecNumber evidence="2">3.2.1.26</ecNumber>
    </recommendedName>
</protein>
<dbReference type="EMBL" id="LR215048">
    <property type="protein sequence ID" value="VEU81286.1"/>
    <property type="molecule type" value="Genomic_DNA"/>
</dbReference>
<dbReference type="Gene3D" id="2.60.120.560">
    <property type="entry name" value="Exo-inulinase, domain 1"/>
    <property type="match status" value="1"/>
</dbReference>
<dbReference type="PANTHER" id="PTHR43101:SF1">
    <property type="entry name" value="BETA-FRUCTOSIDASE"/>
    <property type="match status" value="1"/>
</dbReference>
<dbReference type="SUPFAM" id="SSF49899">
    <property type="entry name" value="Concanavalin A-like lectins/glucanases"/>
    <property type="match status" value="1"/>
</dbReference>
<evidence type="ECO:0000256" key="5">
    <source>
        <dbReference type="RuleBase" id="RU362110"/>
    </source>
</evidence>
<organism evidence="8 9">
    <name type="scientific">Haploplasma axanthum</name>
    <name type="common">Acholeplasma axanthum</name>
    <dbReference type="NCBI Taxonomy" id="29552"/>
    <lineage>
        <taxon>Bacteria</taxon>
        <taxon>Bacillati</taxon>
        <taxon>Mycoplasmatota</taxon>
        <taxon>Mollicutes</taxon>
        <taxon>Acholeplasmatales</taxon>
        <taxon>Acholeplasmataceae</taxon>
        <taxon>Haploplasma</taxon>
    </lineage>
</organism>
<dbReference type="AlphaFoldDB" id="A0A449BFT2"/>
<sequence length="461" mass="53651">MKYTLDNANKFILENKDKVNLKHRHKLHLMPEVGWMNDPNGLVFYKGEYHAFYQYYPYDSKWGPMHWGHAKSKDTYNWEHLPVALAPDLPHESGCFSGGSVVHDDKLYLLYTSHFDDGHQLQEQSLAISDDGINFKKYLDKPFLTVDDLPEDSSKVDFRDPNPITINGKNFILIGSKNNNDEGQFLVYQTEDFKNYKYLSKIGPNKMFGVMAECPDLFELDGKHVLLFSGTSLKKDGNRFRNVNSSLYAIGNFDTETGHYEIEYVDEIDLGHHFYAPQTILNDKGERIMIAWMDMWEKPYYTADINHNWTGALTFARKLSIVDGKLMQESFNTETIFNKESEINKPISKVFKAIINADTKEESVIKFGSEDDYFTVTINKDFVTLDTDTTKLYPLEKRYVEVDNLDNVEIEIYMDVSSIELFVKNVDKTITTLVYFDEETINVKLNKERENIDIKVWERNE</sequence>
<reference evidence="8 9" key="1">
    <citation type="submission" date="2019-01" db="EMBL/GenBank/DDBJ databases">
        <authorList>
            <consortium name="Pathogen Informatics"/>
        </authorList>
    </citation>
    <scope>NUCLEOTIDE SEQUENCE [LARGE SCALE GENOMIC DNA]</scope>
    <source>
        <strain evidence="8 9">NCTC10138</strain>
    </source>
</reference>
<dbReference type="Pfam" id="PF08244">
    <property type="entry name" value="Glyco_hydro_32C"/>
    <property type="match status" value="1"/>
</dbReference>
<accession>A0A449BFT2</accession>
<dbReference type="Gene3D" id="2.115.10.20">
    <property type="entry name" value="Glycosyl hydrolase domain, family 43"/>
    <property type="match status" value="1"/>
</dbReference>
<dbReference type="InterPro" id="IPR001362">
    <property type="entry name" value="Glyco_hydro_32"/>
</dbReference>
<dbReference type="InterPro" id="IPR051214">
    <property type="entry name" value="GH32_Enzymes"/>
</dbReference>
<dbReference type="KEGG" id="aaxa:NCTC10138_01684"/>
<evidence type="ECO:0000313" key="8">
    <source>
        <dbReference type="EMBL" id="VEU81286.1"/>
    </source>
</evidence>
<dbReference type="InterPro" id="IPR013148">
    <property type="entry name" value="Glyco_hydro_32_N"/>
</dbReference>
<dbReference type="GO" id="GO:0004564">
    <property type="term" value="F:beta-fructofuranosidase activity"/>
    <property type="evidence" value="ECO:0007669"/>
    <property type="project" value="UniProtKB-EC"/>
</dbReference>
<evidence type="ECO:0000256" key="1">
    <source>
        <dbReference type="ARBA" id="ARBA00009902"/>
    </source>
</evidence>
<dbReference type="InterPro" id="IPR013320">
    <property type="entry name" value="ConA-like_dom_sf"/>
</dbReference>
<dbReference type="InterPro" id="IPR023296">
    <property type="entry name" value="Glyco_hydro_beta-prop_sf"/>
</dbReference>
<evidence type="ECO:0000313" key="9">
    <source>
        <dbReference type="Proteomes" id="UP000289841"/>
    </source>
</evidence>
<dbReference type="Proteomes" id="UP000289841">
    <property type="component" value="Chromosome"/>
</dbReference>
<evidence type="ECO:0000259" key="6">
    <source>
        <dbReference type="Pfam" id="PF00251"/>
    </source>
</evidence>
<evidence type="ECO:0000259" key="7">
    <source>
        <dbReference type="Pfam" id="PF08244"/>
    </source>
</evidence>
<dbReference type="RefSeq" id="WP_052589852.1">
    <property type="nucleotide sequence ID" value="NZ_LR215048.1"/>
</dbReference>
<dbReference type="InterPro" id="IPR018053">
    <property type="entry name" value="Glyco_hydro_32_AS"/>
</dbReference>
<dbReference type="EC" id="3.2.1.26" evidence="2"/>
<keyword evidence="9" id="KW-1185">Reference proteome</keyword>
<comment type="similarity">
    <text evidence="1 5">Belongs to the glycosyl hydrolase 32 family.</text>
</comment>
<proteinExistence type="inferred from homology"/>
<dbReference type="CDD" id="cd08996">
    <property type="entry name" value="GH32_FFase"/>
    <property type="match status" value="1"/>
</dbReference>
<dbReference type="InterPro" id="IPR013189">
    <property type="entry name" value="Glyco_hydro_32_C"/>
</dbReference>
<dbReference type="Pfam" id="PF00251">
    <property type="entry name" value="Glyco_hydro_32N"/>
    <property type="match status" value="1"/>
</dbReference>